<sequence>MKTEYRIYEFDIKSVQEAQDWLNEKAKDGFVILNIHYYKGYLFETVRYTLERKA</sequence>
<comment type="caution">
    <text evidence="1">The sequence shown here is derived from an EMBL/GenBank/DDBJ whole genome shotgun (WGS) entry which is preliminary data.</text>
</comment>
<evidence type="ECO:0008006" key="3">
    <source>
        <dbReference type="Google" id="ProtNLM"/>
    </source>
</evidence>
<accession>A0ABS6Y3Y8</accession>
<dbReference type="Proteomes" id="UP000812031">
    <property type="component" value="Unassembled WGS sequence"/>
</dbReference>
<evidence type="ECO:0000313" key="2">
    <source>
        <dbReference type="Proteomes" id="UP000812031"/>
    </source>
</evidence>
<evidence type="ECO:0000313" key="1">
    <source>
        <dbReference type="EMBL" id="MBW4362793.1"/>
    </source>
</evidence>
<organism evidence="1 2">
    <name type="scientific">Flavobacterium taihuense</name>
    <dbReference type="NCBI Taxonomy" id="2857508"/>
    <lineage>
        <taxon>Bacteria</taxon>
        <taxon>Pseudomonadati</taxon>
        <taxon>Bacteroidota</taxon>
        <taxon>Flavobacteriia</taxon>
        <taxon>Flavobacteriales</taxon>
        <taxon>Flavobacteriaceae</taxon>
        <taxon>Flavobacterium</taxon>
    </lineage>
</organism>
<proteinExistence type="predicted"/>
<dbReference type="EMBL" id="JAHWYN010000042">
    <property type="protein sequence ID" value="MBW4362793.1"/>
    <property type="molecule type" value="Genomic_DNA"/>
</dbReference>
<keyword evidence="2" id="KW-1185">Reference proteome</keyword>
<dbReference type="RefSeq" id="WP_219319260.1">
    <property type="nucleotide sequence ID" value="NZ_JAHWYN010000042.1"/>
</dbReference>
<reference evidence="1 2" key="1">
    <citation type="submission" date="2021-07" db="EMBL/GenBank/DDBJ databases">
        <title>Flavobacterium sp. nov. isolated from sediment on the Taihu Lake.</title>
        <authorList>
            <person name="Qu J.-H."/>
        </authorList>
    </citation>
    <scope>NUCLEOTIDE SEQUENCE [LARGE SCALE GENOMIC DNA]</scope>
    <source>
        <strain evidence="1 2">NAS39</strain>
    </source>
</reference>
<gene>
    <name evidence="1" type="ORF">KZH69_20115</name>
</gene>
<protein>
    <recommendedName>
        <fullName evidence="3">DUF4177 domain-containing protein</fullName>
    </recommendedName>
</protein>
<name>A0ABS6Y3Y8_9FLAO</name>